<dbReference type="RefSeq" id="XP_017888914.2">
    <property type="nucleotide sequence ID" value="XM_018033425.2"/>
</dbReference>
<gene>
    <name evidence="2" type="primary">LOC108630247</name>
</gene>
<sequence length="104" mass="11586">MPLSPQSKYYEPGSTHTVVLPGDVVGKPEAVEISWEYQASVFNPLTWRLIHTPRVFLDSLTVASLEAKHETTVCLDETKTLMANEPKTLTTRNCHNSDLNMVSA</sequence>
<dbReference type="AlphaFoldDB" id="A0AAJ7JB75"/>
<reference evidence="2" key="1">
    <citation type="submission" date="2025-08" db="UniProtKB">
        <authorList>
            <consortium name="RefSeq"/>
        </authorList>
    </citation>
    <scope>IDENTIFICATION</scope>
    <source>
        <tissue evidence="2">Whole body</tissue>
    </source>
</reference>
<accession>A0AAJ7JB75</accession>
<keyword evidence="1" id="KW-1185">Reference proteome</keyword>
<proteinExistence type="predicted"/>
<dbReference type="GeneID" id="108630247"/>
<dbReference type="Proteomes" id="UP000694925">
    <property type="component" value="Unplaced"/>
</dbReference>
<evidence type="ECO:0000313" key="2">
    <source>
        <dbReference type="RefSeq" id="XP_017888914.2"/>
    </source>
</evidence>
<dbReference type="KEGG" id="ccal:108630247"/>
<protein>
    <submittedName>
        <fullName evidence="2">Uncharacterized protein LOC108630247</fullName>
    </submittedName>
</protein>
<evidence type="ECO:0000313" key="1">
    <source>
        <dbReference type="Proteomes" id="UP000694925"/>
    </source>
</evidence>
<organism evidence="1 2">
    <name type="scientific">Ceratina calcarata</name>
    <dbReference type="NCBI Taxonomy" id="156304"/>
    <lineage>
        <taxon>Eukaryota</taxon>
        <taxon>Metazoa</taxon>
        <taxon>Ecdysozoa</taxon>
        <taxon>Arthropoda</taxon>
        <taxon>Hexapoda</taxon>
        <taxon>Insecta</taxon>
        <taxon>Pterygota</taxon>
        <taxon>Neoptera</taxon>
        <taxon>Endopterygota</taxon>
        <taxon>Hymenoptera</taxon>
        <taxon>Apocrita</taxon>
        <taxon>Aculeata</taxon>
        <taxon>Apoidea</taxon>
        <taxon>Anthophila</taxon>
        <taxon>Apidae</taxon>
        <taxon>Ceratina</taxon>
        <taxon>Zadontomerus</taxon>
    </lineage>
</organism>
<name>A0AAJ7JB75_9HYME</name>